<keyword evidence="3" id="KW-1185">Reference proteome</keyword>
<accession>A0ABD2YU67</accession>
<comment type="caution">
    <text evidence="2">The sequence shown here is derived from an EMBL/GenBank/DDBJ whole genome shotgun (WGS) entry which is preliminary data.</text>
</comment>
<protein>
    <submittedName>
        <fullName evidence="2">Uncharacterized protein</fullName>
    </submittedName>
</protein>
<feature type="region of interest" description="Disordered" evidence="1">
    <location>
        <begin position="69"/>
        <end position="92"/>
    </location>
</feature>
<name>A0ABD2YU67_9GENT</name>
<dbReference type="AlphaFoldDB" id="A0ABD2YU67"/>
<evidence type="ECO:0000313" key="2">
    <source>
        <dbReference type="EMBL" id="KAL3509709.1"/>
    </source>
</evidence>
<reference evidence="2 3" key="1">
    <citation type="submission" date="2024-11" db="EMBL/GenBank/DDBJ databases">
        <title>A near-complete genome assembly of Cinchona calisaya.</title>
        <authorList>
            <person name="Lian D.C."/>
            <person name="Zhao X.W."/>
            <person name="Wei L."/>
        </authorList>
    </citation>
    <scope>NUCLEOTIDE SEQUENCE [LARGE SCALE GENOMIC DNA]</scope>
    <source>
        <tissue evidence="2">Nenye</tissue>
    </source>
</reference>
<evidence type="ECO:0000256" key="1">
    <source>
        <dbReference type="SAM" id="MobiDB-lite"/>
    </source>
</evidence>
<evidence type="ECO:0000313" key="3">
    <source>
        <dbReference type="Proteomes" id="UP001630127"/>
    </source>
</evidence>
<dbReference type="EMBL" id="JBJUIK010000012">
    <property type="protein sequence ID" value="KAL3509709.1"/>
    <property type="molecule type" value="Genomic_DNA"/>
</dbReference>
<sequence length="92" mass="10233">MALVEEVGREEVRVVLVVVVVVAMVTGREEEAVANVGFGWEREWNEVVLMVRKGRKKVVDLVMVGDGRSRQGLGREESSNGGNSEGRKLLYF</sequence>
<dbReference type="Proteomes" id="UP001630127">
    <property type="component" value="Unassembled WGS sequence"/>
</dbReference>
<organism evidence="2 3">
    <name type="scientific">Cinchona calisaya</name>
    <dbReference type="NCBI Taxonomy" id="153742"/>
    <lineage>
        <taxon>Eukaryota</taxon>
        <taxon>Viridiplantae</taxon>
        <taxon>Streptophyta</taxon>
        <taxon>Embryophyta</taxon>
        <taxon>Tracheophyta</taxon>
        <taxon>Spermatophyta</taxon>
        <taxon>Magnoliopsida</taxon>
        <taxon>eudicotyledons</taxon>
        <taxon>Gunneridae</taxon>
        <taxon>Pentapetalae</taxon>
        <taxon>asterids</taxon>
        <taxon>lamiids</taxon>
        <taxon>Gentianales</taxon>
        <taxon>Rubiaceae</taxon>
        <taxon>Cinchonoideae</taxon>
        <taxon>Cinchoneae</taxon>
        <taxon>Cinchona</taxon>
    </lineage>
</organism>
<feature type="compositionally biased region" description="Basic and acidic residues" evidence="1">
    <location>
        <begin position="69"/>
        <end position="78"/>
    </location>
</feature>
<proteinExistence type="predicted"/>
<gene>
    <name evidence="2" type="ORF">ACH5RR_029110</name>
</gene>